<sequence>MSVPASTDRDAAPAPRRDGKESVVDGAGGRQQVERYVSVTLTRSLIDFVSAGKDWMLLGGSKRPTKHHHPSQRLSFARKQPPICPLSPPNSSNRAPAGLNQPQPSKSPNKRAARPRTTLPFPSLPPPVADLVHPHEPDRC</sequence>
<dbReference type="EMBL" id="NJES01001260">
    <property type="protein sequence ID" value="PHH67534.1"/>
    <property type="molecule type" value="Genomic_DNA"/>
</dbReference>
<gene>
    <name evidence="2" type="ORF">CDD80_763</name>
</gene>
<evidence type="ECO:0000313" key="3">
    <source>
        <dbReference type="Proteomes" id="UP000226431"/>
    </source>
</evidence>
<name>A0A2C5YKI9_9HYPO</name>
<feature type="region of interest" description="Disordered" evidence="1">
    <location>
        <begin position="1"/>
        <end position="32"/>
    </location>
</feature>
<feature type="region of interest" description="Disordered" evidence="1">
    <location>
        <begin position="58"/>
        <end position="140"/>
    </location>
</feature>
<organism evidence="2 3">
    <name type="scientific">Ophiocordyceps camponoti-rufipedis</name>
    <dbReference type="NCBI Taxonomy" id="2004952"/>
    <lineage>
        <taxon>Eukaryota</taxon>
        <taxon>Fungi</taxon>
        <taxon>Dikarya</taxon>
        <taxon>Ascomycota</taxon>
        <taxon>Pezizomycotina</taxon>
        <taxon>Sordariomycetes</taxon>
        <taxon>Hypocreomycetidae</taxon>
        <taxon>Hypocreales</taxon>
        <taxon>Ophiocordycipitaceae</taxon>
        <taxon>Ophiocordyceps</taxon>
    </lineage>
</organism>
<keyword evidence="3" id="KW-1185">Reference proteome</keyword>
<accession>A0A2C5YKI9</accession>
<reference evidence="2 3" key="1">
    <citation type="submission" date="2017-06" db="EMBL/GenBank/DDBJ databases">
        <title>Ant-infecting Ophiocordyceps genomes reveal a high diversity of potential behavioral manipulation genes and a possible major role for enterotoxins.</title>
        <authorList>
            <person name="De Bekker C."/>
            <person name="Evans H.C."/>
            <person name="Brachmann A."/>
            <person name="Hughes D.P."/>
        </authorList>
    </citation>
    <scope>NUCLEOTIDE SEQUENCE [LARGE SCALE GENOMIC DNA]</scope>
    <source>
        <strain evidence="2 3">Map16</strain>
    </source>
</reference>
<proteinExistence type="predicted"/>
<evidence type="ECO:0000256" key="1">
    <source>
        <dbReference type="SAM" id="MobiDB-lite"/>
    </source>
</evidence>
<dbReference type="Proteomes" id="UP000226431">
    <property type="component" value="Unassembled WGS sequence"/>
</dbReference>
<evidence type="ECO:0000313" key="2">
    <source>
        <dbReference type="EMBL" id="PHH67534.1"/>
    </source>
</evidence>
<dbReference type="AlphaFoldDB" id="A0A2C5YKI9"/>
<feature type="compositionally biased region" description="Polar residues" evidence="1">
    <location>
        <begin position="89"/>
        <end position="107"/>
    </location>
</feature>
<protein>
    <submittedName>
        <fullName evidence="2">Uncharacterized protein</fullName>
    </submittedName>
</protein>
<comment type="caution">
    <text evidence="2">The sequence shown here is derived from an EMBL/GenBank/DDBJ whole genome shotgun (WGS) entry which is preliminary data.</text>
</comment>
<feature type="compositionally biased region" description="Basic and acidic residues" evidence="1">
    <location>
        <begin position="7"/>
        <end position="23"/>
    </location>
</feature>